<comment type="caution">
    <text evidence="5">The sequence shown here is derived from an EMBL/GenBank/DDBJ whole genome shotgun (WGS) entry which is preliminary data.</text>
</comment>
<evidence type="ECO:0000313" key="5">
    <source>
        <dbReference type="EMBL" id="MFC3813240.1"/>
    </source>
</evidence>
<dbReference type="SUPFAM" id="SSF111369">
    <property type="entry name" value="HlyD-like secretion proteins"/>
    <property type="match status" value="1"/>
</dbReference>
<evidence type="ECO:0000259" key="4">
    <source>
        <dbReference type="Pfam" id="PF25917"/>
    </source>
</evidence>
<feature type="domain" description="Multidrug resistance protein MdtA-like barrel-sandwich hybrid" evidence="4">
    <location>
        <begin position="89"/>
        <end position="236"/>
    </location>
</feature>
<dbReference type="Gene3D" id="2.40.30.170">
    <property type="match status" value="1"/>
</dbReference>
<keyword evidence="2" id="KW-0813">Transport</keyword>
<name>A0ABV7Z1Z3_9BACT</name>
<dbReference type="NCBIfam" id="TIGR01730">
    <property type="entry name" value="RND_mfp"/>
    <property type="match status" value="1"/>
</dbReference>
<organism evidence="5 6">
    <name type="scientific">Lacihabitans lacunae</name>
    <dbReference type="NCBI Taxonomy" id="1028214"/>
    <lineage>
        <taxon>Bacteria</taxon>
        <taxon>Pseudomonadati</taxon>
        <taxon>Bacteroidota</taxon>
        <taxon>Cytophagia</taxon>
        <taxon>Cytophagales</taxon>
        <taxon>Leadbetterellaceae</taxon>
        <taxon>Lacihabitans</taxon>
    </lineage>
</organism>
<dbReference type="InterPro" id="IPR006143">
    <property type="entry name" value="RND_pump_MFP"/>
</dbReference>
<dbReference type="Proteomes" id="UP001595616">
    <property type="component" value="Unassembled WGS sequence"/>
</dbReference>
<dbReference type="InterPro" id="IPR051909">
    <property type="entry name" value="MFP_Cation_Efflux"/>
</dbReference>
<dbReference type="RefSeq" id="WP_379840144.1">
    <property type="nucleotide sequence ID" value="NZ_JBHRYQ010000001.1"/>
</dbReference>
<keyword evidence="6" id="KW-1185">Reference proteome</keyword>
<feature type="chain" id="PRO_5045613053" evidence="3">
    <location>
        <begin position="27"/>
        <end position="392"/>
    </location>
</feature>
<evidence type="ECO:0000256" key="1">
    <source>
        <dbReference type="ARBA" id="ARBA00009477"/>
    </source>
</evidence>
<dbReference type="EMBL" id="JBHRYQ010000001">
    <property type="protein sequence ID" value="MFC3813240.1"/>
    <property type="molecule type" value="Genomic_DNA"/>
</dbReference>
<proteinExistence type="inferred from homology"/>
<sequence length="392" mass="44042">MKNYNKKNMKKYAAIVLMGILIQAMTSCSTKSDIKGTKEEAVVQELKNKTIELTKLQFESSKMSLGKKELKDFHEVVKATGMFDVPPENRVSVSSYYSGTVKEIKLLPGERVKKGQLLFTLENPEFVQLQQDFLEAKGQLIYLQSDFERQKNLSQDNVSSQKTFLKSESDYMVTKVRMQSLSKKLALMNINANLLTLDNIRSTIIVNSPISGYVTQVDISKGAFLNTSQTAINIVNTDELHLELKIFEKDLLKVKLGQAIKFRIQEDKSNSYDASVHLVNKTIDTKDRTVGIHGHLEGTNMSNKFNPGMYVEAEIYATSSQKLALPEDALVEIDGKYFALVLSNSSNKGYTFVKKEIKVGATNDGFVEVLNAMDFDENTQFLTKGAFNLITE</sequence>
<dbReference type="PANTHER" id="PTHR30097:SF4">
    <property type="entry name" value="SLR6042 PROTEIN"/>
    <property type="match status" value="1"/>
</dbReference>
<keyword evidence="3" id="KW-0732">Signal</keyword>
<dbReference type="Pfam" id="PF25917">
    <property type="entry name" value="BSH_RND"/>
    <property type="match status" value="1"/>
</dbReference>
<comment type="similarity">
    <text evidence="1">Belongs to the membrane fusion protein (MFP) (TC 8.A.1) family.</text>
</comment>
<feature type="signal peptide" evidence="3">
    <location>
        <begin position="1"/>
        <end position="26"/>
    </location>
</feature>
<reference evidence="6" key="1">
    <citation type="journal article" date="2019" name="Int. J. Syst. Evol. Microbiol.">
        <title>The Global Catalogue of Microorganisms (GCM) 10K type strain sequencing project: providing services to taxonomists for standard genome sequencing and annotation.</title>
        <authorList>
            <consortium name="The Broad Institute Genomics Platform"/>
            <consortium name="The Broad Institute Genome Sequencing Center for Infectious Disease"/>
            <person name="Wu L."/>
            <person name="Ma J."/>
        </authorList>
    </citation>
    <scope>NUCLEOTIDE SEQUENCE [LARGE SCALE GENOMIC DNA]</scope>
    <source>
        <strain evidence="6">CECT 7956</strain>
    </source>
</reference>
<dbReference type="Gene3D" id="1.10.287.470">
    <property type="entry name" value="Helix hairpin bin"/>
    <property type="match status" value="1"/>
</dbReference>
<protein>
    <submittedName>
        <fullName evidence="5">Efflux RND transporter periplasmic adaptor subunit</fullName>
    </submittedName>
</protein>
<dbReference type="PANTHER" id="PTHR30097">
    <property type="entry name" value="CATION EFFLUX SYSTEM PROTEIN CUSB"/>
    <property type="match status" value="1"/>
</dbReference>
<dbReference type="Gene3D" id="2.40.50.100">
    <property type="match status" value="1"/>
</dbReference>
<dbReference type="InterPro" id="IPR058625">
    <property type="entry name" value="MdtA-like_BSH"/>
</dbReference>
<dbReference type="Gene3D" id="2.40.420.20">
    <property type="match status" value="1"/>
</dbReference>
<evidence type="ECO:0000256" key="3">
    <source>
        <dbReference type="SAM" id="SignalP"/>
    </source>
</evidence>
<dbReference type="PROSITE" id="PS51257">
    <property type="entry name" value="PROKAR_LIPOPROTEIN"/>
    <property type="match status" value="1"/>
</dbReference>
<gene>
    <name evidence="5" type="ORF">ACFOOI_21420</name>
</gene>
<accession>A0ABV7Z1Z3</accession>
<evidence type="ECO:0000313" key="6">
    <source>
        <dbReference type="Proteomes" id="UP001595616"/>
    </source>
</evidence>
<evidence type="ECO:0000256" key="2">
    <source>
        <dbReference type="ARBA" id="ARBA00022448"/>
    </source>
</evidence>